<dbReference type="Proteomes" id="UP001629367">
    <property type="component" value="Unassembled WGS sequence"/>
</dbReference>
<protein>
    <submittedName>
        <fullName evidence="2">Ogr/Delta-like zinc finger family protein</fullName>
    </submittedName>
</protein>
<gene>
    <name evidence="2" type="ORF">PQQ68_22175</name>
</gene>
<dbReference type="RefSeq" id="WP_408215499.1">
    <property type="nucleotide sequence ID" value="NZ_JAQQBZ010000017.1"/>
</dbReference>
<keyword evidence="3" id="KW-1185">Reference proteome</keyword>
<organism evidence="2 3">
    <name type="scientific">Paraburkholderia dilworthii</name>
    <dbReference type="NCBI Taxonomy" id="948106"/>
    <lineage>
        <taxon>Bacteria</taxon>
        <taxon>Pseudomonadati</taxon>
        <taxon>Pseudomonadota</taxon>
        <taxon>Betaproteobacteria</taxon>
        <taxon>Burkholderiales</taxon>
        <taxon>Burkholderiaceae</taxon>
        <taxon>Paraburkholderia</taxon>
    </lineage>
</organism>
<name>A0ABW9DAD5_9BURK</name>
<proteinExistence type="predicted"/>
<evidence type="ECO:0000313" key="2">
    <source>
        <dbReference type="EMBL" id="MFM0595734.1"/>
    </source>
</evidence>
<dbReference type="InterPro" id="IPR007684">
    <property type="entry name" value="Znf_Ogr/Delta"/>
</dbReference>
<sequence length="84" mass="9135">MKIECPCCGAALCARTTDFQSVTLRRIYSVCRECGFKARAELEIIHSLSPSSRPRAEVVLEVRPAPMLRGAVNARASRADAGGR</sequence>
<feature type="domain" description="Zinc finger Ogr/Delta-type" evidence="1">
    <location>
        <begin position="4"/>
        <end position="47"/>
    </location>
</feature>
<comment type="caution">
    <text evidence="2">The sequence shown here is derived from an EMBL/GenBank/DDBJ whole genome shotgun (WGS) entry which is preliminary data.</text>
</comment>
<dbReference type="Pfam" id="PF04606">
    <property type="entry name" value="Ogr_Delta"/>
    <property type="match status" value="1"/>
</dbReference>
<evidence type="ECO:0000313" key="3">
    <source>
        <dbReference type="Proteomes" id="UP001629367"/>
    </source>
</evidence>
<evidence type="ECO:0000259" key="1">
    <source>
        <dbReference type="Pfam" id="PF04606"/>
    </source>
</evidence>
<accession>A0ABW9DAD5</accession>
<reference evidence="2 3" key="1">
    <citation type="journal article" date="2024" name="Chem. Sci.">
        <title>Discovery of megapolipeptins by genome mining of a Burkholderiales bacteria collection.</title>
        <authorList>
            <person name="Paulo B.S."/>
            <person name="Recchia M.J.J."/>
            <person name="Lee S."/>
            <person name="Fergusson C.H."/>
            <person name="Romanowski S.B."/>
            <person name="Hernandez A."/>
            <person name="Krull N."/>
            <person name="Liu D.Y."/>
            <person name="Cavanagh H."/>
            <person name="Bos A."/>
            <person name="Gray C.A."/>
            <person name="Murphy B.T."/>
            <person name="Linington R.G."/>
            <person name="Eustaquio A.S."/>
        </authorList>
    </citation>
    <scope>NUCLEOTIDE SEQUENCE [LARGE SCALE GENOMIC DNA]</scope>
    <source>
        <strain evidence="2 3">RL17-335-BIF-A</strain>
    </source>
</reference>
<dbReference type="EMBL" id="JAQQBZ010000017">
    <property type="protein sequence ID" value="MFM0595734.1"/>
    <property type="molecule type" value="Genomic_DNA"/>
</dbReference>